<comment type="subcellular location">
    <subcellularLocation>
        <location evidence="1">Cell projection</location>
        <location evidence="1">Cilium</location>
    </subcellularLocation>
    <subcellularLocation>
        <location evidence="2">Cytoplasm</location>
        <location evidence="2">Cytoskeleton</location>
    </subcellularLocation>
</comment>
<protein>
    <submittedName>
        <fullName evidence="7">Uncharacterized protein</fullName>
    </submittedName>
</protein>
<name>X6MGY1_RETFI</name>
<evidence type="ECO:0000256" key="2">
    <source>
        <dbReference type="ARBA" id="ARBA00004245"/>
    </source>
</evidence>
<evidence type="ECO:0000256" key="6">
    <source>
        <dbReference type="ARBA" id="ARBA00034777"/>
    </source>
</evidence>
<accession>X6MGY1</accession>
<dbReference type="Proteomes" id="UP000023152">
    <property type="component" value="Unassembled WGS sequence"/>
</dbReference>
<dbReference type="InterPro" id="IPR029214">
    <property type="entry name" value="CFAP144"/>
</dbReference>
<gene>
    <name evidence="7" type="ORF">RFI_24094</name>
</gene>
<sequence length="186" mass="21734">MAQQESHLKNEKMVKRVVNICRVDTNPKKKMSHDNLKPAPLNPVEQQKVLKERILKEIHALKLRESLVISRQSLATVTPKCTQINPFREMEKYSNMHSQKDETCLSQTRPMQVNEKHKLPLTCGMDYGWFLETVEKGTSQSQEKSNCNTKNHQAKRWNYPIPQTDVTQFAQLYYLSTNETLFSKKK</sequence>
<dbReference type="AlphaFoldDB" id="X6MGY1"/>
<evidence type="ECO:0000313" key="8">
    <source>
        <dbReference type="Proteomes" id="UP000023152"/>
    </source>
</evidence>
<evidence type="ECO:0000256" key="5">
    <source>
        <dbReference type="ARBA" id="ARBA00023273"/>
    </source>
</evidence>
<dbReference type="GO" id="GO:0005856">
    <property type="term" value="C:cytoskeleton"/>
    <property type="evidence" value="ECO:0007669"/>
    <property type="project" value="UniProtKB-SubCell"/>
</dbReference>
<dbReference type="Pfam" id="PF14886">
    <property type="entry name" value="FAM183"/>
    <property type="match status" value="1"/>
</dbReference>
<evidence type="ECO:0000313" key="7">
    <source>
        <dbReference type="EMBL" id="ETO13278.1"/>
    </source>
</evidence>
<dbReference type="GO" id="GO:0005929">
    <property type="term" value="C:cilium"/>
    <property type="evidence" value="ECO:0007669"/>
    <property type="project" value="UniProtKB-SubCell"/>
</dbReference>
<comment type="caution">
    <text evidence="7">The sequence shown here is derived from an EMBL/GenBank/DDBJ whole genome shotgun (WGS) entry which is preliminary data.</text>
</comment>
<keyword evidence="4" id="KW-0206">Cytoskeleton</keyword>
<dbReference type="EMBL" id="ASPP01020701">
    <property type="protein sequence ID" value="ETO13278.1"/>
    <property type="molecule type" value="Genomic_DNA"/>
</dbReference>
<evidence type="ECO:0000256" key="4">
    <source>
        <dbReference type="ARBA" id="ARBA00023212"/>
    </source>
</evidence>
<reference evidence="7 8" key="1">
    <citation type="journal article" date="2013" name="Curr. Biol.">
        <title>The Genome of the Foraminiferan Reticulomyxa filosa.</title>
        <authorList>
            <person name="Glockner G."/>
            <person name="Hulsmann N."/>
            <person name="Schleicher M."/>
            <person name="Noegel A.A."/>
            <person name="Eichinger L."/>
            <person name="Gallinger C."/>
            <person name="Pawlowski J."/>
            <person name="Sierra R."/>
            <person name="Euteneuer U."/>
            <person name="Pillet L."/>
            <person name="Moustafa A."/>
            <person name="Platzer M."/>
            <person name="Groth M."/>
            <person name="Szafranski K."/>
            <person name="Schliwa M."/>
        </authorList>
    </citation>
    <scope>NUCLEOTIDE SEQUENCE [LARGE SCALE GENOMIC DNA]</scope>
</reference>
<keyword evidence="5" id="KW-0966">Cell projection</keyword>
<evidence type="ECO:0000256" key="3">
    <source>
        <dbReference type="ARBA" id="ARBA00022490"/>
    </source>
</evidence>
<organism evidence="7 8">
    <name type="scientific">Reticulomyxa filosa</name>
    <dbReference type="NCBI Taxonomy" id="46433"/>
    <lineage>
        <taxon>Eukaryota</taxon>
        <taxon>Sar</taxon>
        <taxon>Rhizaria</taxon>
        <taxon>Retaria</taxon>
        <taxon>Foraminifera</taxon>
        <taxon>Monothalamids</taxon>
        <taxon>Reticulomyxidae</taxon>
        <taxon>Reticulomyxa</taxon>
    </lineage>
</organism>
<comment type="similarity">
    <text evidence="6">Belongs to the CFAP144 family.</text>
</comment>
<evidence type="ECO:0000256" key="1">
    <source>
        <dbReference type="ARBA" id="ARBA00004138"/>
    </source>
</evidence>
<proteinExistence type="inferred from homology"/>
<keyword evidence="3" id="KW-0963">Cytoplasm</keyword>
<keyword evidence="8" id="KW-1185">Reference proteome</keyword>